<protein>
    <submittedName>
        <fullName evidence="1">Uncharacterized protein</fullName>
    </submittedName>
</protein>
<gene>
    <name evidence="1" type="ORF">V6E02_08405</name>
</gene>
<evidence type="ECO:0000313" key="1">
    <source>
        <dbReference type="EMBL" id="MEO1767230.1"/>
    </source>
</evidence>
<accession>A0ABV0EEZ2</accession>
<organism evidence="1 2">
    <name type="scientific">Thiobacter aerophilum</name>
    <dbReference type="NCBI Taxonomy" id="3121275"/>
    <lineage>
        <taxon>Bacteria</taxon>
        <taxon>Pseudomonadati</taxon>
        <taxon>Pseudomonadota</taxon>
        <taxon>Betaproteobacteria</taxon>
        <taxon>Burkholderiales</taxon>
        <taxon>Thiobacteraceae</taxon>
        <taxon>Thiobacter</taxon>
    </lineage>
</organism>
<comment type="caution">
    <text evidence="1">The sequence shown here is derived from an EMBL/GenBank/DDBJ whole genome shotgun (WGS) entry which is preliminary data.</text>
</comment>
<dbReference type="EMBL" id="JBAJEX010000006">
    <property type="protein sequence ID" value="MEO1767230.1"/>
    <property type="molecule type" value="Genomic_DNA"/>
</dbReference>
<dbReference type="Proteomes" id="UP001482231">
    <property type="component" value="Unassembled WGS sequence"/>
</dbReference>
<sequence length="87" mass="9548">MSIRTDAAPSALSPFTLTVQAAGAREVVAEFVMVGMDMGLNRYRLQPTGAGRFSARVTLPVCVSGRRDWVLWVSVDGRRQGFAFQTR</sequence>
<evidence type="ECO:0000313" key="2">
    <source>
        <dbReference type="Proteomes" id="UP001482231"/>
    </source>
</evidence>
<keyword evidence="2" id="KW-1185">Reference proteome</keyword>
<reference evidence="1 2" key="1">
    <citation type="submission" date="2024-02" db="EMBL/GenBank/DDBJ databases">
        <title>New thermophilic sulfur-oxidizing bacteria from a hot springs of the Uzon caldera (Kamchatka, Russia).</title>
        <authorList>
            <person name="Dukat A.M."/>
            <person name="Elcheninov A.G."/>
            <person name="Frolov E.N."/>
        </authorList>
    </citation>
    <scope>NUCLEOTIDE SEQUENCE [LARGE SCALE GENOMIC DNA]</scope>
    <source>
        <strain evidence="1 2">AK1</strain>
    </source>
</reference>
<proteinExistence type="predicted"/>
<name>A0ABV0EEZ2_9BURK</name>